<evidence type="ECO:0000313" key="5">
    <source>
        <dbReference type="EMBL" id="KAH6604434.1"/>
    </source>
</evidence>
<dbReference type="InterPro" id="IPR011057">
    <property type="entry name" value="Mss4-like_sf"/>
</dbReference>
<sequence length="183" mass="20255">MQPINPTMEVDDDDSFWMRMPIENRKTSQMSQPLPQHPHTKEWTVAHISRDKISGDLKTSILSRLIATSKIYETSADRCGGTNTSNIPVARDKFTVTSGSPKSYTKRHEDGFNLTVFFCGDCGTAVYKQADAEMFSTLSLVQSGTLDGSPKDKIGRPVTELNVKLRPSWLVGVEAAAQKQGFV</sequence>
<keyword evidence="3" id="KW-0862">Zinc</keyword>
<dbReference type="Pfam" id="PF04828">
    <property type="entry name" value="GFA"/>
    <property type="match status" value="1"/>
</dbReference>
<evidence type="ECO:0000313" key="6">
    <source>
        <dbReference type="Proteomes" id="UP000827724"/>
    </source>
</evidence>
<comment type="caution">
    <text evidence="5">The sequence shown here is derived from an EMBL/GenBank/DDBJ whole genome shotgun (WGS) entry which is preliminary data.</text>
</comment>
<protein>
    <recommendedName>
        <fullName evidence="4">CENP-V/GFA domain-containing protein</fullName>
    </recommendedName>
</protein>
<evidence type="ECO:0000256" key="2">
    <source>
        <dbReference type="ARBA" id="ARBA00022723"/>
    </source>
</evidence>
<name>A0A9P8TUR0_9HYPO</name>
<reference evidence="5" key="1">
    <citation type="submission" date="2021-08" db="EMBL/GenBank/DDBJ databases">
        <title>Chromosome-Level Trichoderma cornu-damae using Hi-C Data.</title>
        <authorList>
            <person name="Kim C.S."/>
        </authorList>
    </citation>
    <scope>NUCLEOTIDE SEQUENCE</scope>
    <source>
        <strain evidence="5">KA19-0412C</strain>
    </source>
</reference>
<evidence type="ECO:0000259" key="4">
    <source>
        <dbReference type="Pfam" id="PF04828"/>
    </source>
</evidence>
<proteinExistence type="inferred from homology"/>
<feature type="domain" description="CENP-V/GFA" evidence="4">
    <location>
        <begin position="78"/>
        <end position="151"/>
    </location>
</feature>
<organism evidence="5 6">
    <name type="scientific">Trichoderma cornu-damae</name>
    <dbReference type="NCBI Taxonomy" id="654480"/>
    <lineage>
        <taxon>Eukaryota</taxon>
        <taxon>Fungi</taxon>
        <taxon>Dikarya</taxon>
        <taxon>Ascomycota</taxon>
        <taxon>Pezizomycotina</taxon>
        <taxon>Sordariomycetes</taxon>
        <taxon>Hypocreomycetidae</taxon>
        <taxon>Hypocreales</taxon>
        <taxon>Hypocreaceae</taxon>
        <taxon>Trichoderma</taxon>
    </lineage>
</organism>
<dbReference type="Gene3D" id="3.90.1590.10">
    <property type="entry name" value="glutathione-dependent formaldehyde- activating enzyme (gfa)"/>
    <property type="match status" value="1"/>
</dbReference>
<evidence type="ECO:0000256" key="3">
    <source>
        <dbReference type="ARBA" id="ARBA00022833"/>
    </source>
</evidence>
<gene>
    <name evidence="5" type="ORF">Trco_007880</name>
</gene>
<dbReference type="OrthoDB" id="9985472at2759"/>
<dbReference type="InterPro" id="IPR006913">
    <property type="entry name" value="CENP-V/GFA"/>
</dbReference>
<evidence type="ECO:0000256" key="1">
    <source>
        <dbReference type="ARBA" id="ARBA00005495"/>
    </source>
</evidence>
<keyword evidence="2" id="KW-0479">Metal-binding</keyword>
<dbReference type="GO" id="GO:0016846">
    <property type="term" value="F:carbon-sulfur lyase activity"/>
    <property type="evidence" value="ECO:0007669"/>
    <property type="project" value="InterPro"/>
</dbReference>
<dbReference type="Proteomes" id="UP000827724">
    <property type="component" value="Unassembled WGS sequence"/>
</dbReference>
<dbReference type="GO" id="GO:0046872">
    <property type="term" value="F:metal ion binding"/>
    <property type="evidence" value="ECO:0007669"/>
    <property type="project" value="UniProtKB-KW"/>
</dbReference>
<dbReference type="SUPFAM" id="SSF51316">
    <property type="entry name" value="Mss4-like"/>
    <property type="match status" value="1"/>
</dbReference>
<dbReference type="AlphaFoldDB" id="A0A9P8TUR0"/>
<dbReference type="EMBL" id="JAIWOZ010000006">
    <property type="protein sequence ID" value="KAH6604434.1"/>
    <property type="molecule type" value="Genomic_DNA"/>
</dbReference>
<accession>A0A9P8TUR0</accession>
<keyword evidence="6" id="KW-1185">Reference proteome</keyword>
<comment type="similarity">
    <text evidence="1">Belongs to the Gfa family.</text>
</comment>